<dbReference type="SUPFAM" id="SSF48403">
    <property type="entry name" value="Ankyrin repeat"/>
    <property type="match status" value="1"/>
</dbReference>
<evidence type="ECO:0000256" key="11">
    <source>
        <dbReference type="PROSITE-ProRule" id="PRU00023"/>
    </source>
</evidence>
<evidence type="ECO:0000256" key="13">
    <source>
        <dbReference type="SAM" id="MobiDB-lite"/>
    </source>
</evidence>
<organism evidence="15 16">
    <name type="scientific">Tilletiopsis washingtonensis</name>
    <dbReference type="NCBI Taxonomy" id="58919"/>
    <lineage>
        <taxon>Eukaryota</taxon>
        <taxon>Fungi</taxon>
        <taxon>Dikarya</taxon>
        <taxon>Basidiomycota</taxon>
        <taxon>Ustilaginomycotina</taxon>
        <taxon>Exobasidiomycetes</taxon>
        <taxon>Entylomatales</taxon>
        <taxon>Entylomatales incertae sedis</taxon>
        <taxon>Tilletiopsis</taxon>
    </lineage>
</organism>
<proteinExistence type="inferred from homology"/>
<dbReference type="GO" id="GO:0016020">
    <property type="term" value="C:membrane"/>
    <property type="evidence" value="ECO:0007669"/>
    <property type="project" value="UniProtKB-SubCell"/>
</dbReference>
<dbReference type="STRING" id="58919.A0A316ZKD2"/>
<feature type="domain" description="Palmitoyltransferase DHHC" evidence="14">
    <location>
        <begin position="428"/>
        <end position="563"/>
    </location>
</feature>
<feature type="transmembrane region" description="Helical" evidence="12">
    <location>
        <begin position="527"/>
        <end position="548"/>
    </location>
</feature>
<keyword evidence="4" id="KW-0677">Repeat</keyword>
<evidence type="ECO:0000256" key="7">
    <source>
        <dbReference type="ARBA" id="ARBA00023136"/>
    </source>
</evidence>
<evidence type="ECO:0000256" key="6">
    <source>
        <dbReference type="ARBA" id="ARBA00023043"/>
    </source>
</evidence>
<dbReference type="PRINTS" id="PR01415">
    <property type="entry name" value="ANKYRIN"/>
</dbReference>
<evidence type="ECO:0000256" key="12">
    <source>
        <dbReference type="RuleBase" id="RU079119"/>
    </source>
</evidence>
<comment type="similarity">
    <text evidence="2">Belongs to the DHHC palmitoyltransferase family. AKR/ZDHHC17 subfamily.</text>
</comment>
<keyword evidence="6 11" id="KW-0040">ANK repeat</keyword>
<dbReference type="InterPro" id="IPR002110">
    <property type="entry name" value="Ankyrin_rpt"/>
</dbReference>
<dbReference type="PANTHER" id="PTHR24161:SF85">
    <property type="entry name" value="PALMITOYLTRANSFERASE HIP14"/>
    <property type="match status" value="1"/>
</dbReference>
<dbReference type="Pfam" id="PF12796">
    <property type="entry name" value="Ank_2"/>
    <property type="match status" value="2"/>
</dbReference>
<feature type="repeat" description="ANK" evidence="11">
    <location>
        <begin position="179"/>
        <end position="211"/>
    </location>
</feature>
<evidence type="ECO:0000313" key="16">
    <source>
        <dbReference type="Proteomes" id="UP000245946"/>
    </source>
</evidence>
<dbReference type="InterPro" id="IPR036770">
    <property type="entry name" value="Ankyrin_rpt-contain_sf"/>
</dbReference>
<feature type="repeat" description="ANK" evidence="11">
    <location>
        <begin position="111"/>
        <end position="140"/>
    </location>
</feature>
<dbReference type="Proteomes" id="UP000245946">
    <property type="component" value="Unassembled WGS sequence"/>
</dbReference>
<evidence type="ECO:0000256" key="5">
    <source>
        <dbReference type="ARBA" id="ARBA00022989"/>
    </source>
</evidence>
<feature type="repeat" description="ANK" evidence="11">
    <location>
        <begin position="212"/>
        <end position="244"/>
    </location>
</feature>
<feature type="transmembrane region" description="Helical" evidence="12">
    <location>
        <begin position="474"/>
        <end position="496"/>
    </location>
</feature>
<dbReference type="EMBL" id="KZ819284">
    <property type="protein sequence ID" value="PWO00836.1"/>
    <property type="molecule type" value="Genomic_DNA"/>
</dbReference>
<evidence type="ECO:0000259" key="14">
    <source>
        <dbReference type="Pfam" id="PF01529"/>
    </source>
</evidence>
<dbReference type="GO" id="GO:0019706">
    <property type="term" value="F:protein-cysteine S-palmitoyltransferase activity"/>
    <property type="evidence" value="ECO:0007669"/>
    <property type="project" value="UniProtKB-EC"/>
</dbReference>
<protein>
    <recommendedName>
        <fullName evidence="12">Palmitoyltransferase</fullName>
        <ecNumber evidence="12">2.3.1.225</ecNumber>
    </recommendedName>
</protein>
<evidence type="ECO:0000256" key="10">
    <source>
        <dbReference type="ARBA" id="ARBA00048048"/>
    </source>
</evidence>
<dbReference type="InterPro" id="IPR001594">
    <property type="entry name" value="Palmitoyltrfase_DHHC"/>
</dbReference>
<accession>A0A316ZKD2</accession>
<sequence length="746" mass="80198">MSASPPASAAALDVGAAAGAPSSSGASGGLAPGAAISRPTTPATIHSAAQRGDLALIQHLISTGRATANDRDEEGITPLHWAAINAHTPVCRFLLEHGAEVDALGGDLVASPLQWAARNGHLYVMHLLLSAGADPTLSDAQGFNAMHLTVHSSAVMPLLLLLQHTAFSTFSSLDSADSQGHTPLMWAAYQGDALSLDLLLAHGSDVHRRDATGLTPMHWAVVKGNRLCIRKLAGTGSDLWAREEGGKTPREMAVELKSLGAYKKALADVGLEEDGRRKYRPLAERPARQAILVLPFLSFGLMFLTLSVLPWFTGVPLVVGEFFAMHHVITRVLLDAQEADSLQRSPYFLGIVSGSVAWVGWEWAAKIVHATPGHAFANLTFAIAFLSCAWNLFRASTLEPGHVPLPQSEAERRLGVQQLADEGRLNGMNYCITCMTRRPLRSKHCRLCKRCVARHDHHCPWVASCIGVNNHRQFLVFLGCLVYGIVSFLYLTYHYFALNATYPYVPLISASCLLTSDLCSATDYDSFLFAVAIWAGLQLSWTVVLLGAQSWQISRQLTTLEVANLGRYGFMGGRGSSLRTQTGFMENRAATLASGREPEPTDEETGDAPMPGRPAGGAPHAHGPAAKLKGAGDWLLSIVGLDLYTKGKAGEGLKKATSASNPFDTGLVNNCRDFWTRGRELGIDYTTLLDVPPGGFVPAHQRAGGDDDERGSGRRWSMWRGLSGAASRGTYQLVGQQEQRNADSMA</sequence>
<keyword evidence="16" id="KW-1185">Reference proteome</keyword>
<keyword evidence="3 12" id="KW-0812">Transmembrane</keyword>
<keyword evidence="8" id="KW-0564">Palmitate</keyword>
<evidence type="ECO:0000256" key="4">
    <source>
        <dbReference type="ARBA" id="ARBA00022737"/>
    </source>
</evidence>
<keyword evidence="5 12" id="KW-1133">Transmembrane helix</keyword>
<evidence type="ECO:0000313" key="15">
    <source>
        <dbReference type="EMBL" id="PWO00836.1"/>
    </source>
</evidence>
<dbReference type="SMART" id="SM00248">
    <property type="entry name" value="ANK"/>
    <property type="match status" value="5"/>
</dbReference>
<evidence type="ECO:0000256" key="9">
    <source>
        <dbReference type="ARBA" id="ARBA00023288"/>
    </source>
</evidence>
<keyword evidence="7 12" id="KW-0472">Membrane</keyword>
<evidence type="ECO:0000256" key="8">
    <source>
        <dbReference type="ARBA" id="ARBA00023139"/>
    </source>
</evidence>
<feature type="transmembrane region" description="Helical" evidence="12">
    <location>
        <begin position="346"/>
        <end position="363"/>
    </location>
</feature>
<dbReference type="Gene3D" id="1.25.40.20">
    <property type="entry name" value="Ankyrin repeat-containing domain"/>
    <property type="match status" value="2"/>
</dbReference>
<comment type="domain">
    <text evidence="12">The DHHC domain is required for palmitoyltransferase activity.</text>
</comment>
<feature type="region of interest" description="Disordered" evidence="13">
    <location>
        <begin position="592"/>
        <end position="624"/>
    </location>
</feature>
<gene>
    <name evidence="15" type="ORF">FA09DRAFT_336234</name>
</gene>
<comment type="subcellular location">
    <subcellularLocation>
        <location evidence="1">Membrane</location>
        <topology evidence="1">Multi-pass membrane protein</topology>
    </subcellularLocation>
</comment>
<dbReference type="GeneID" id="37271406"/>
<evidence type="ECO:0000256" key="1">
    <source>
        <dbReference type="ARBA" id="ARBA00004141"/>
    </source>
</evidence>
<keyword evidence="9" id="KW-0449">Lipoprotein</keyword>
<feature type="transmembrane region" description="Helical" evidence="12">
    <location>
        <begin position="375"/>
        <end position="393"/>
    </location>
</feature>
<dbReference type="PANTHER" id="PTHR24161">
    <property type="entry name" value="ANK_REP_REGION DOMAIN-CONTAINING PROTEIN-RELATED"/>
    <property type="match status" value="1"/>
</dbReference>
<dbReference type="AlphaFoldDB" id="A0A316ZKD2"/>
<dbReference type="PROSITE" id="PS50088">
    <property type="entry name" value="ANK_REPEAT"/>
    <property type="match status" value="4"/>
</dbReference>
<name>A0A316ZKD2_9BASI</name>
<dbReference type="PROSITE" id="PS50297">
    <property type="entry name" value="ANK_REP_REGION"/>
    <property type="match status" value="4"/>
</dbReference>
<keyword evidence="12" id="KW-0808">Transferase</keyword>
<reference evidence="15 16" key="1">
    <citation type="journal article" date="2018" name="Mol. Biol. Evol.">
        <title>Broad Genomic Sampling Reveals a Smut Pathogenic Ancestry of the Fungal Clade Ustilaginomycotina.</title>
        <authorList>
            <person name="Kijpornyongpan T."/>
            <person name="Mondo S.J."/>
            <person name="Barry K."/>
            <person name="Sandor L."/>
            <person name="Lee J."/>
            <person name="Lipzen A."/>
            <person name="Pangilinan J."/>
            <person name="LaButti K."/>
            <person name="Hainaut M."/>
            <person name="Henrissat B."/>
            <person name="Grigoriev I.V."/>
            <person name="Spatafora J.W."/>
            <person name="Aime M.C."/>
        </authorList>
    </citation>
    <scope>NUCLEOTIDE SEQUENCE [LARGE SCALE GENOMIC DNA]</scope>
    <source>
        <strain evidence="15 16">MCA 4186</strain>
    </source>
</reference>
<feature type="repeat" description="ANK" evidence="11">
    <location>
        <begin position="74"/>
        <end position="106"/>
    </location>
</feature>
<dbReference type="EC" id="2.3.1.225" evidence="12"/>
<dbReference type="PROSITE" id="PS50216">
    <property type="entry name" value="DHHC"/>
    <property type="match status" value="1"/>
</dbReference>
<evidence type="ECO:0000256" key="3">
    <source>
        <dbReference type="ARBA" id="ARBA00022692"/>
    </source>
</evidence>
<evidence type="ECO:0000256" key="2">
    <source>
        <dbReference type="ARBA" id="ARBA00010104"/>
    </source>
</evidence>
<dbReference type="OrthoDB" id="6781668at2759"/>
<keyword evidence="12" id="KW-0012">Acyltransferase</keyword>
<dbReference type="Pfam" id="PF01529">
    <property type="entry name" value="DHHC"/>
    <property type="match status" value="1"/>
</dbReference>
<comment type="catalytic activity">
    <reaction evidence="10 12">
        <text>L-cysteinyl-[protein] + hexadecanoyl-CoA = S-hexadecanoyl-L-cysteinyl-[protein] + CoA</text>
        <dbReference type="Rhea" id="RHEA:36683"/>
        <dbReference type="Rhea" id="RHEA-COMP:10131"/>
        <dbReference type="Rhea" id="RHEA-COMP:11032"/>
        <dbReference type="ChEBI" id="CHEBI:29950"/>
        <dbReference type="ChEBI" id="CHEBI:57287"/>
        <dbReference type="ChEBI" id="CHEBI:57379"/>
        <dbReference type="ChEBI" id="CHEBI:74151"/>
        <dbReference type="EC" id="2.3.1.225"/>
    </reaction>
</comment>
<dbReference type="RefSeq" id="XP_025601114.1">
    <property type="nucleotide sequence ID" value="XM_025743862.1"/>
</dbReference>